<dbReference type="Gramene" id="AUR62037227-RA">
    <property type="protein sequence ID" value="AUR62037227-RA:cds"/>
    <property type="gene ID" value="AUR62037227"/>
</dbReference>
<name>A0A803MYE7_CHEQI</name>
<reference evidence="11" key="2">
    <citation type="submission" date="2021-03" db="UniProtKB">
        <authorList>
            <consortium name="EnsemblPlants"/>
        </authorList>
    </citation>
    <scope>IDENTIFICATION</scope>
</reference>
<feature type="domain" description="Trichome birefringence-like N-terminal" evidence="10">
    <location>
        <begin position="50"/>
        <end position="102"/>
    </location>
</feature>
<dbReference type="PANTHER" id="PTHR32285">
    <property type="entry name" value="PROTEIN TRICHOME BIREFRINGENCE-LIKE 9-RELATED"/>
    <property type="match status" value="1"/>
</dbReference>
<feature type="transmembrane region" description="Helical" evidence="8">
    <location>
        <begin position="15"/>
        <end position="36"/>
    </location>
</feature>
<evidence type="ECO:0000256" key="2">
    <source>
        <dbReference type="ARBA" id="ARBA00007727"/>
    </source>
</evidence>
<protein>
    <recommendedName>
        <fullName evidence="13">Trichome birefringence-like N-terminal domain-containing protein</fullName>
    </recommendedName>
</protein>
<dbReference type="PANTHER" id="PTHR32285:SF36">
    <property type="entry name" value="PROTEIN TRICHOME BIREFRINGENCE-LIKE 38"/>
    <property type="match status" value="1"/>
</dbReference>
<evidence type="ECO:0000256" key="7">
    <source>
        <dbReference type="SAM" id="MobiDB-lite"/>
    </source>
</evidence>
<evidence type="ECO:0000256" key="4">
    <source>
        <dbReference type="ARBA" id="ARBA00022968"/>
    </source>
</evidence>
<evidence type="ECO:0000313" key="12">
    <source>
        <dbReference type="Proteomes" id="UP000596660"/>
    </source>
</evidence>
<feature type="region of interest" description="Disordered" evidence="7">
    <location>
        <begin position="425"/>
        <end position="470"/>
    </location>
</feature>
<feature type="compositionally biased region" description="Basic residues" evidence="7">
    <location>
        <begin position="433"/>
        <end position="448"/>
    </location>
</feature>
<reference evidence="11" key="1">
    <citation type="journal article" date="2017" name="Nature">
        <title>The genome of Chenopodium quinoa.</title>
        <authorList>
            <person name="Jarvis D.E."/>
            <person name="Ho Y.S."/>
            <person name="Lightfoot D.J."/>
            <person name="Schmoeckel S.M."/>
            <person name="Li B."/>
            <person name="Borm T.J.A."/>
            <person name="Ohyanagi H."/>
            <person name="Mineta K."/>
            <person name="Michell C.T."/>
            <person name="Saber N."/>
            <person name="Kharbatia N.M."/>
            <person name="Rupper R.R."/>
            <person name="Sharp A.R."/>
            <person name="Dally N."/>
            <person name="Boughton B.A."/>
            <person name="Woo Y.H."/>
            <person name="Gao G."/>
            <person name="Schijlen E.G.W.M."/>
            <person name="Guo X."/>
            <person name="Momin A.A."/>
            <person name="Negrao S."/>
            <person name="Al-Babili S."/>
            <person name="Gehring C."/>
            <person name="Roessner U."/>
            <person name="Jung C."/>
            <person name="Murphy K."/>
            <person name="Arold S.T."/>
            <person name="Gojobori T."/>
            <person name="van der Linden C.G."/>
            <person name="van Loo E.N."/>
            <person name="Jellen E.N."/>
            <person name="Maughan P.J."/>
            <person name="Tester M."/>
        </authorList>
    </citation>
    <scope>NUCLEOTIDE SEQUENCE [LARGE SCALE GENOMIC DNA]</scope>
    <source>
        <strain evidence="11">cv. PI 614886</strain>
    </source>
</reference>
<evidence type="ECO:0000256" key="8">
    <source>
        <dbReference type="SAM" id="Phobius"/>
    </source>
</evidence>
<accession>A0A803MYE7</accession>
<organism evidence="11 12">
    <name type="scientific">Chenopodium quinoa</name>
    <name type="common">Quinoa</name>
    <dbReference type="NCBI Taxonomy" id="63459"/>
    <lineage>
        <taxon>Eukaryota</taxon>
        <taxon>Viridiplantae</taxon>
        <taxon>Streptophyta</taxon>
        <taxon>Embryophyta</taxon>
        <taxon>Tracheophyta</taxon>
        <taxon>Spermatophyta</taxon>
        <taxon>Magnoliopsida</taxon>
        <taxon>eudicotyledons</taxon>
        <taxon>Gunneridae</taxon>
        <taxon>Pentapetalae</taxon>
        <taxon>Caryophyllales</taxon>
        <taxon>Chenopodiaceae</taxon>
        <taxon>Chenopodioideae</taxon>
        <taxon>Atripliceae</taxon>
        <taxon>Chenopodium</taxon>
    </lineage>
</organism>
<dbReference type="Proteomes" id="UP000596660">
    <property type="component" value="Unplaced"/>
</dbReference>
<evidence type="ECO:0000259" key="10">
    <source>
        <dbReference type="Pfam" id="PF14416"/>
    </source>
</evidence>
<dbReference type="InterPro" id="IPR025846">
    <property type="entry name" value="TBL_N"/>
</dbReference>
<evidence type="ECO:0000256" key="6">
    <source>
        <dbReference type="ARBA" id="ARBA00023136"/>
    </source>
</evidence>
<dbReference type="GO" id="GO:0005794">
    <property type="term" value="C:Golgi apparatus"/>
    <property type="evidence" value="ECO:0007669"/>
    <property type="project" value="TreeGrafter"/>
</dbReference>
<feature type="transmembrane region" description="Helical" evidence="8">
    <location>
        <begin position="120"/>
        <end position="143"/>
    </location>
</feature>
<dbReference type="Pfam" id="PF14416">
    <property type="entry name" value="PMR5N"/>
    <property type="match status" value="1"/>
</dbReference>
<comment type="similarity">
    <text evidence="2">Belongs to the PC-esterase family. TBL subfamily.</text>
</comment>
<keyword evidence="3 8" id="KW-0812">Transmembrane</keyword>
<evidence type="ECO:0000256" key="5">
    <source>
        <dbReference type="ARBA" id="ARBA00022989"/>
    </source>
</evidence>
<feature type="domain" description="Trichome birefringence-like C-terminal" evidence="9">
    <location>
        <begin position="103"/>
        <end position="167"/>
    </location>
</feature>
<comment type="subcellular location">
    <subcellularLocation>
        <location evidence="1">Membrane</location>
        <topology evidence="1">Single-pass membrane protein</topology>
    </subcellularLocation>
</comment>
<dbReference type="PROSITE" id="PS51257">
    <property type="entry name" value="PROKAR_LIPOPROTEIN"/>
    <property type="match status" value="1"/>
</dbReference>
<dbReference type="EnsemblPlants" id="AUR62037227-RA">
    <property type="protein sequence ID" value="AUR62037227-RA:cds"/>
    <property type="gene ID" value="AUR62037227"/>
</dbReference>
<proteinExistence type="inferred from homology"/>
<evidence type="ECO:0000256" key="3">
    <source>
        <dbReference type="ARBA" id="ARBA00022692"/>
    </source>
</evidence>
<sequence>MLSLKMGNGRLSNNIVHLFIVITLAISSCLVSLSQANHLPEQRKRRQLNQCNIFKGHWVRDNSYPMYDSSKCPDIRKEFDCLKYGRTNTNYLKYRWQPDDCDIPRFDGVDFLRRMRGKKIMFIGDSLSLNFYQSLICLLHAAVPNSKITHPSTGGMKSWFYQCYKVVDKHFEVKEIVISIDVSDITRMTGLNASGDAYEKVAYEKDTEEEQENFRRLLCYFLICFYVDAPSDDVGGLHHFADVADLENFEKILFLLRSHPTVVGCHRPHISEARNGGGAIGSRSISDGMDIKEAATVHLWQRSKGGYLKKISPVFENLEDTDIILKPYSNWVLQDELKEDRKFITRLGPLFCNNHVVQHKPHNVTNQLGAHQLHPILHRASFDIINHRIRVIDNRGCNEHDYFNSYKKEVAMWYKKECLEVEDDSTYDDVRPNRHRPPQHGTHRRNRRYRDLERRKSTRPSNEPERYGFN</sequence>
<evidence type="ECO:0000259" key="9">
    <source>
        <dbReference type="Pfam" id="PF13839"/>
    </source>
</evidence>
<dbReference type="Pfam" id="PF13839">
    <property type="entry name" value="PC-Esterase"/>
    <property type="match status" value="1"/>
</dbReference>
<evidence type="ECO:0000256" key="1">
    <source>
        <dbReference type="ARBA" id="ARBA00004167"/>
    </source>
</evidence>
<keyword evidence="6 8" id="KW-0472">Membrane</keyword>
<dbReference type="AlphaFoldDB" id="A0A803MYE7"/>
<evidence type="ECO:0000313" key="11">
    <source>
        <dbReference type="EnsemblPlants" id="AUR62037227-RA:cds"/>
    </source>
</evidence>
<keyword evidence="12" id="KW-1185">Reference proteome</keyword>
<keyword evidence="4" id="KW-0735">Signal-anchor</keyword>
<keyword evidence="5 8" id="KW-1133">Transmembrane helix</keyword>
<evidence type="ECO:0008006" key="13">
    <source>
        <dbReference type="Google" id="ProtNLM"/>
    </source>
</evidence>
<dbReference type="GO" id="GO:0016413">
    <property type="term" value="F:O-acetyltransferase activity"/>
    <property type="evidence" value="ECO:0007669"/>
    <property type="project" value="InterPro"/>
</dbReference>
<dbReference type="InterPro" id="IPR029962">
    <property type="entry name" value="TBL"/>
</dbReference>
<dbReference type="GO" id="GO:0016020">
    <property type="term" value="C:membrane"/>
    <property type="evidence" value="ECO:0007669"/>
    <property type="project" value="UniProtKB-SubCell"/>
</dbReference>
<dbReference type="InterPro" id="IPR026057">
    <property type="entry name" value="TBL_C"/>
</dbReference>